<dbReference type="GO" id="GO:0010468">
    <property type="term" value="P:regulation of gene expression"/>
    <property type="evidence" value="ECO:0007669"/>
    <property type="project" value="UniProtKB-ARBA"/>
</dbReference>
<dbReference type="GO" id="GO:0000176">
    <property type="term" value="C:nuclear exosome (RNase complex)"/>
    <property type="evidence" value="ECO:0007669"/>
    <property type="project" value="TreeGrafter"/>
</dbReference>
<dbReference type="InterPro" id="IPR048565">
    <property type="entry name" value="S1_RRP4"/>
</dbReference>
<keyword evidence="9" id="KW-1185">Reference proteome</keyword>
<evidence type="ECO:0000256" key="3">
    <source>
        <dbReference type="ARBA" id="ARBA00022552"/>
    </source>
</evidence>
<proteinExistence type="inferred from homology"/>
<protein>
    <submittedName>
        <fullName evidence="8">Exosome complex component RRP4 like protein</fullName>
    </submittedName>
</protein>
<comment type="subcellular location">
    <subcellularLocation>
        <location evidence="1">Nucleus</location>
    </subcellularLocation>
</comment>
<dbReference type="InterPro" id="IPR003029">
    <property type="entry name" value="S1_domain"/>
</dbReference>
<dbReference type="SUPFAM" id="SSF54791">
    <property type="entry name" value="Eukaryotic type KH-domain (KH-domain type I)"/>
    <property type="match status" value="1"/>
</dbReference>
<dbReference type="CDD" id="cd05789">
    <property type="entry name" value="S1_Rrp4"/>
    <property type="match status" value="1"/>
</dbReference>
<evidence type="ECO:0000313" key="9">
    <source>
        <dbReference type="Proteomes" id="UP000807504"/>
    </source>
</evidence>
<keyword evidence="6" id="KW-0539">Nucleus</keyword>
<dbReference type="Pfam" id="PF14382">
    <property type="entry name" value="ECR1_N"/>
    <property type="match status" value="1"/>
</dbReference>
<dbReference type="AlphaFoldDB" id="A0A8T0EEA7"/>
<dbReference type="FunFam" id="2.40.50.140:FF:000038">
    <property type="entry name" value="Exosome complex component RRP4"/>
    <property type="match status" value="1"/>
</dbReference>
<dbReference type="InterPro" id="IPR025721">
    <property type="entry name" value="Exosome_cplx_N_dom"/>
</dbReference>
<dbReference type="PANTHER" id="PTHR21321">
    <property type="entry name" value="PNAS-3 RELATED"/>
    <property type="match status" value="1"/>
</dbReference>
<dbReference type="InterPro" id="IPR012340">
    <property type="entry name" value="NA-bd_OB-fold"/>
</dbReference>
<comment type="similarity">
    <text evidence="2">Belongs to the RRP4 family.</text>
</comment>
<dbReference type="Pfam" id="PF15985">
    <property type="entry name" value="KH_6"/>
    <property type="match status" value="1"/>
</dbReference>
<dbReference type="SUPFAM" id="SSF50249">
    <property type="entry name" value="Nucleic acid-binding proteins"/>
    <property type="match status" value="1"/>
</dbReference>
<dbReference type="CDD" id="cd22525">
    <property type="entry name" value="KH-I_Rrp4_eukar"/>
    <property type="match status" value="1"/>
</dbReference>
<keyword evidence="3" id="KW-0698">rRNA processing</keyword>
<name>A0A8T0EEA7_ARGBR</name>
<accession>A0A8T0EEA7</accession>
<dbReference type="GO" id="GO:0071051">
    <property type="term" value="P:poly(A)-dependent snoRNA 3'-end processing"/>
    <property type="evidence" value="ECO:0007669"/>
    <property type="project" value="TreeGrafter"/>
</dbReference>
<evidence type="ECO:0000256" key="2">
    <source>
        <dbReference type="ARBA" id="ARBA00009155"/>
    </source>
</evidence>
<evidence type="ECO:0000256" key="4">
    <source>
        <dbReference type="ARBA" id="ARBA00022835"/>
    </source>
</evidence>
<dbReference type="InterPro" id="IPR026699">
    <property type="entry name" value="Exosome_RNA_bind1/RRP40/RRP4"/>
</dbReference>
<dbReference type="Gene3D" id="2.40.50.100">
    <property type="match status" value="1"/>
</dbReference>
<evidence type="ECO:0000259" key="7">
    <source>
        <dbReference type="PROSITE" id="PS50126"/>
    </source>
</evidence>
<dbReference type="GO" id="GO:0071035">
    <property type="term" value="P:nuclear polyadenylation-dependent rRNA catabolic process"/>
    <property type="evidence" value="ECO:0007669"/>
    <property type="project" value="TreeGrafter"/>
</dbReference>
<feature type="domain" description="S1 motif" evidence="7">
    <location>
        <begin position="180"/>
        <end position="258"/>
    </location>
</feature>
<dbReference type="PROSITE" id="PS50126">
    <property type="entry name" value="S1"/>
    <property type="match status" value="1"/>
</dbReference>
<dbReference type="PANTHER" id="PTHR21321:SF4">
    <property type="entry name" value="EXOSOME COMPLEX COMPONENT RRP4"/>
    <property type="match status" value="1"/>
</dbReference>
<keyword evidence="4" id="KW-0271">Exosome</keyword>
<dbReference type="InterPro" id="IPR004088">
    <property type="entry name" value="KH_dom_type_1"/>
</dbReference>
<keyword evidence="5" id="KW-0694">RNA-binding</keyword>
<evidence type="ECO:0000256" key="6">
    <source>
        <dbReference type="ARBA" id="ARBA00023242"/>
    </source>
</evidence>
<organism evidence="8 9">
    <name type="scientific">Argiope bruennichi</name>
    <name type="common">Wasp spider</name>
    <name type="synonym">Aranea bruennichi</name>
    <dbReference type="NCBI Taxonomy" id="94029"/>
    <lineage>
        <taxon>Eukaryota</taxon>
        <taxon>Metazoa</taxon>
        <taxon>Ecdysozoa</taxon>
        <taxon>Arthropoda</taxon>
        <taxon>Chelicerata</taxon>
        <taxon>Arachnida</taxon>
        <taxon>Araneae</taxon>
        <taxon>Araneomorphae</taxon>
        <taxon>Entelegynae</taxon>
        <taxon>Araneoidea</taxon>
        <taxon>Araneidae</taxon>
        <taxon>Argiope</taxon>
    </lineage>
</organism>
<dbReference type="Proteomes" id="UP000807504">
    <property type="component" value="Unassembled WGS sequence"/>
</dbReference>
<dbReference type="GO" id="GO:0000467">
    <property type="term" value="P:exonucleolytic trimming to generate mature 3'-end of 5.8S rRNA from tricistronic rRNA transcript (SSU-rRNA, 5.8S rRNA, LSU-rRNA)"/>
    <property type="evidence" value="ECO:0007669"/>
    <property type="project" value="TreeGrafter"/>
</dbReference>
<dbReference type="SMART" id="SM00316">
    <property type="entry name" value="S1"/>
    <property type="match status" value="1"/>
</dbReference>
<dbReference type="InterPro" id="IPR036612">
    <property type="entry name" value="KH_dom_type_1_sf"/>
</dbReference>
<dbReference type="EMBL" id="JABXBU010002228">
    <property type="protein sequence ID" value="KAF8770983.1"/>
    <property type="molecule type" value="Genomic_DNA"/>
</dbReference>
<dbReference type="GO" id="GO:0003723">
    <property type="term" value="F:RNA binding"/>
    <property type="evidence" value="ECO:0007669"/>
    <property type="project" value="UniProtKB-KW"/>
</dbReference>
<dbReference type="GO" id="GO:0071034">
    <property type="term" value="P:CUT catabolic process"/>
    <property type="evidence" value="ECO:0007669"/>
    <property type="project" value="TreeGrafter"/>
</dbReference>
<reference evidence="8" key="1">
    <citation type="journal article" date="2020" name="bioRxiv">
        <title>Chromosome-level reference genome of the European wasp spider Argiope bruennichi: a resource for studies on range expansion and evolutionary adaptation.</title>
        <authorList>
            <person name="Sheffer M.M."/>
            <person name="Hoppe A."/>
            <person name="Krehenwinkel H."/>
            <person name="Uhl G."/>
            <person name="Kuss A.W."/>
            <person name="Jensen L."/>
            <person name="Jensen C."/>
            <person name="Gillespie R.G."/>
            <person name="Hoff K.J."/>
            <person name="Prost S."/>
        </authorList>
    </citation>
    <scope>NUCLEOTIDE SEQUENCE</scope>
</reference>
<comment type="caution">
    <text evidence="8">The sequence shown here is derived from an EMBL/GenBank/DDBJ whole genome shotgun (WGS) entry which is preliminary data.</text>
</comment>
<sequence>MSMNADTANVSETENEIPLELLYREASKLILKIAVVYYQVLLAENNIIASESSASISRESILLGEEIYQNTLDMLSEKIIVCDDEFIHANERCDEELFENIEDNASLDEEIEEEESSATENPLLVTPGCIVSSDPGFMRGHGTWIDENEKICATVAGTVERINKLYSVRPQRSRYNGEVGDVVVGRIVEVQHKRWLVDINARLNAILLLSSVNLPGGELRRKTEEDELMMRHHLEIGDLISAEVQSVFSDGALSLHTRSLKYGKLSQGQLVKVSPSLVQRTKTHFHNIVSGVQLILSNNGYIWIAPTSGEDVETGGYVQNLEYISKSDRENIARLRNCILALTAHNKLLSDTIVLYAYQESMNYEPKQLLKPEIMKEVVDAVLQRIELEGQ</sequence>
<evidence type="ECO:0000256" key="5">
    <source>
        <dbReference type="ARBA" id="ARBA00022884"/>
    </source>
</evidence>
<dbReference type="GO" id="GO:0034475">
    <property type="term" value="P:U4 snRNA 3'-end processing"/>
    <property type="evidence" value="ECO:0007669"/>
    <property type="project" value="TreeGrafter"/>
</dbReference>
<dbReference type="GO" id="GO:0000177">
    <property type="term" value="C:cytoplasmic exosome (RNase complex)"/>
    <property type="evidence" value="ECO:0007669"/>
    <property type="project" value="TreeGrafter"/>
</dbReference>
<evidence type="ECO:0000256" key="1">
    <source>
        <dbReference type="ARBA" id="ARBA00004123"/>
    </source>
</evidence>
<dbReference type="SUPFAM" id="SSF110324">
    <property type="entry name" value="Ribosomal L27 protein-like"/>
    <property type="match status" value="1"/>
</dbReference>
<dbReference type="Pfam" id="PF21266">
    <property type="entry name" value="S1_RRP4"/>
    <property type="match status" value="1"/>
</dbReference>
<reference evidence="8" key="2">
    <citation type="submission" date="2020-06" db="EMBL/GenBank/DDBJ databases">
        <authorList>
            <person name="Sheffer M."/>
        </authorList>
    </citation>
    <scope>NUCLEOTIDE SEQUENCE</scope>
</reference>
<dbReference type="Gene3D" id="2.40.50.140">
    <property type="entry name" value="Nucleic acid-binding proteins"/>
    <property type="match status" value="1"/>
</dbReference>
<evidence type="ECO:0000313" key="8">
    <source>
        <dbReference type="EMBL" id="KAF8770983.1"/>
    </source>
</evidence>
<dbReference type="GO" id="GO:0071038">
    <property type="term" value="P:TRAMP-dependent tRNA surveillance pathway"/>
    <property type="evidence" value="ECO:0007669"/>
    <property type="project" value="TreeGrafter"/>
</dbReference>
<gene>
    <name evidence="8" type="ORF">HNY73_018448</name>
</gene>